<dbReference type="InterPro" id="IPR001810">
    <property type="entry name" value="F-box_dom"/>
</dbReference>
<dbReference type="PANTHER" id="PTHR31639">
    <property type="entry name" value="F-BOX PROTEIN-LIKE"/>
    <property type="match status" value="1"/>
</dbReference>
<dbReference type="InterPro" id="IPR006566">
    <property type="entry name" value="FBD"/>
</dbReference>
<protein>
    <recommendedName>
        <fullName evidence="1">FBD domain-containing protein</fullName>
    </recommendedName>
</protein>
<dbReference type="OMA" id="FCVIKAP"/>
<evidence type="ECO:0000259" key="1">
    <source>
        <dbReference type="SMART" id="SM00579"/>
    </source>
</evidence>
<dbReference type="SMART" id="SM00579">
    <property type="entry name" value="FBD"/>
    <property type="match status" value="1"/>
</dbReference>
<accession>A0A162A915</accession>
<dbReference type="InterPro" id="IPR036047">
    <property type="entry name" value="F-box-like_dom_sf"/>
</dbReference>
<dbReference type="CDD" id="cd22160">
    <property type="entry name" value="F-box_AtFBL13-like"/>
    <property type="match status" value="1"/>
</dbReference>
<dbReference type="Pfam" id="PF08387">
    <property type="entry name" value="FBD"/>
    <property type="match status" value="1"/>
</dbReference>
<dbReference type="SUPFAM" id="SSF81383">
    <property type="entry name" value="F-box domain"/>
    <property type="match status" value="1"/>
</dbReference>
<reference evidence="2" key="1">
    <citation type="journal article" date="2016" name="Nat. Genet.">
        <title>A high-quality carrot genome assembly provides new insights into carotenoid accumulation and asterid genome evolution.</title>
        <authorList>
            <person name="Iorizzo M."/>
            <person name="Ellison S."/>
            <person name="Senalik D."/>
            <person name="Zeng P."/>
            <person name="Satapoomin P."/>
            <person name="Huang J."/>
            <person name="Bowman M."/>
            <person name="Iovene M."/>
            <person name="Sanseverino W."/>
            <person name="Cavagnaro P."/>
            <person name="Yildiz M."/>
            <person name="Macko-Podgorni A."/>
            <person name="Moranska E."/>
            <person name="Grzebelus E."/>
            <person name="Grzebelus D."/>
            <person name="Ashrafi H."/>
            <person name="Zheng Z."/>
            <person name="Cheng S."/>
            <person name="Spooner D."/>
            <person name="Van Deynze A."/>
            <person name="Simon P."/>
        </authorList>
    </citation>
    <scope>NUCLEOTIDE SEQUENCE [LARGE SCALE GENOMIC DNA]</scope>
    <source>
        <tissue evidence="2">Leaf</tissue>
    </source>
</reference>
<dbReference type="InterPro" id="IPR055411">
    <property type="entry name" value="LRR_FXL15/At3g58940/PEG3-like"/>
</dbReference>
<proteinExistence type="predicted"/>
<dbReference type="InterPro" id="IPR032675">
    <property type="entry name" value="LRR_dom_sf"/>
</dbReference>
<feature type="domain" description="FBD" evidence="1">
    <location>
        <begin position="307"/>
        <end position="380"/>
    </location>
</feature>
<dbReference type="AlphaFoldDB" id="A0A162A915"/>
<comment type="caution">
    <text evidence="2">The sequence shown here is derived from an EMBL/GenBank/DDBJ whole genome shotgun (WGS) entry which is preliminary data.</text>
</comment>
<dbReference type="Gene3D" id="3.80.10.10">
    <property type="entry name" value="Ribonuclease Inhibitor"/>
    <property type="match status" value="1"/>
</dbReference>
<dbReference type="Gramene" id="KZM97260">
    <property type="protein sequence ID" value="KZM97260"/>
    <property type="gene ID" value="DCAR_015378"/>
</dbReference>
<sequence>MAESRKMKGGFVKKDRISELPRNLQEIILCFLPIRDAVRTSILSTKWRHSWTMIPRLSFNYSMFDYEDSDERWFSFVEPHGRQMNALKFVSAINKVLLRHNGPILKFSMETPSECDPLITHDYINQWIPLFARKGIKQLVLCDTELREVGLHQFASLDLTHLRLLSVWFPYTPVNGRFTCLKNLELIDATYDFGPSIFHCPVLEKLTLIGCQGIFHTNFLAPNLKCLLQICREITSDFSSIGLENLTEFSFMLTFVPEKQTETSNVVKFLSNLPKIEKFSAGLCFIKADCYLYGKKDLKNCWIDDSEISSFDNLEIVTFSDFQGRIAELELVKFLLAHSPSLKTMSIHRSEGMKKDVALAMTDDMLEFPRSSSRAKIRRLIRRVSITDFDDELWADYYL</sequence>
<dbReference type="SUPFAM" id="SSF52047">
    <property type="entry name" value="RNI-like"/>
    <property type="match status" value="1"/>
</dbReference>
<dbReference type="Pfam" id="PF00646">
    <property type="entry name" value="F-box"/>
    <property type="match status" value="1"/>
</dbReference>
<dbReference type="Pfam" id="PF24758">
    <property type="entry name" value="LRR_At5g56370"/>
    <property type="match status" value="1"/>
</dbReference>
<organism evidence="2">
    <name type="scientific">Daucus carota subsp. sativus</name>
    <name type="common">Carrot</name>
    <dbReference type="NCBI Taxonomy" id="79200"/>
    <lineage>
        <taxon>Eukaryota</taxon>
        <taxon>Viridiplantae</taxon>
        <taxon>Streptophyta</taxon>
        <taxon>Embryophyta</taxon>
        <taxon>Tracheophyta</taxon>
        <taxon>Spermatophyta</taxon>
        <taxon>Magnoliopsida</taxon>
        <taxon>eudicotyledons</taxon>
        <taxon>Gunneridae</taxon>
        <taxon>Pentapetalae</taxon>
        <taxon>asterids</taxon>
        <taxon>campanulids</taxon>
        <taxon>Apiales</taxon>
        <taxon>Apiaceae</taxon>
        <taxon>Apioideae</taxon>
        <taxon>Scandiceae</taxon>
        <taxon>Daucinae</taxon>
        <taxon>Daucus</taxon>
        <taxon>Daucus sect. Daucus</taxon>
    </lineage>
</organism>
<gene>
    <name evidence="2" type="ORF">DCAR_015378</name>
</gene>
<dbReference type="InterPro" id="IPR053781">
    <property type="entry name" value="F-box_AtFBL13-like"/>
</dbReference>
<name>A0A162A915_DAUCS</name>
<dbReference type="STRING" id="79200.A0A162A915"/>
<evidence type="ECO:0000313" key="2">
    <source>
        <dbReference type="EMBL" id="KZM97260.1"/>
    </source>
</evidence>
<dbReference type="EMBL" id="LNRQ01000004">
    <property type="protein sequence ID" value="KZM97260.1"/>
    <property type="molecule type" value="Genomic_DNA"/>
</dbReference>
<dbReference type="PANTHER" id="PTHR31639:SF312">
    <property type="entry name" value="CYCLIN-LIKE F-BOX"/>
    <property type="match status" value="1"/>
</dbReference>